<sequence length="58" mass="6502">MTLDELMANLKEAIEAHLEAFGAEDFLNLFTAEITKSVKMRYLRSNYSVCTIVTKGSS</sequence>
<gene>
    <name evidence="1" type="ORF">GZ37D1_9</name>
</gene>
<protein>
    <submittedName>
        <fullName evidence="1">Uncharacterized protein</fullName>
    </submittedName>
</protein>
<organism evidence="1">
    <name type="scientific">Uncultured archaeon GZfos26G2</name>
    <dbReference type="NCBI Taxonomy" id="3386331"/>
    <lineage>
        <taxon>Archaea</taxon>
        <taxon>Methanobacteriati</taxon>
        <taxon>Methanobacteriota</taxon>
        <taxon>Stenosarchaea group</taxon>
        <taxon>Methanomicrobia</taxon>
        <taxon>Candidatus Methanophagales</taxon>
        <taxon>Candidatus Methanophagaceae</taxon>
        <taxon>Candidatus Methanophaga</taxon>
    </lineage>
</organism>
<reference evidence="1" key="1">
    <citation type="journal article" date="2004" name="Science">
        <title>Reverse methanogenesis: testing the hypothesis with environmental genomics.</title>
        <authorList>
            <person name="Hallam S.J."/>
            <person name="Putnam N."/>
            <person name="Preston C.M."/>
            <person name="Detter J.C."/>
            <person name="Rokhsar D."/>
            <person name="Richardson P.M."/>
            <person name="DeLong E.F."/>
        </authorList>
    </citation>
    <scope>NUCLEOTIDE SEQUENCE</scope>
</reference>
<dbReference type="EMBL" id="AY714868">
    <property type="protein sequence ID" value="AAU84162.1"/>
    <property type="molecule type" value="Genomic_DNA"/>
</dbReference>
<name>Q648L5_UNCAG</name>
<dbReference type="Gene3D" id="3.30.160.250">
    <property type="match status" value="1"/>
</dbReference>
<dbReference type="AlphaFoldDB" id="Q648L5"/>
<reference evidence="1" key="2">
    <citation type="submission" date="2004-08" db="EMBL/GenBank/DDBJ databases">
        <authorList>
            <person name="Putnam N."/>
            <person name="Detter J.C."/>
            <person name="Richardson P.M."/>
            <person name="Rokhsar D."/>
        </authorList>
    </citation>
    <scope>NUCLEOTIDE SEQUENCE</scope>
</reference>
<evidence type="ECO:0000313" key="1">
    <source>
        <dbReference type="EMBL" id="AAU84162.1"/>
    </source>
</evidence>
<proteinExistence type="predicted"/>
<accession>Q648L5</accession>